<gene>
    <name evidence="1" type="ORF">HYZ11_09780</name>
</gene>
<protein>
    <submittedName>
        <fullName evidence="1">Uncharacterized protein</fullName>
    </submittedName>
</protein>
<name>A0A932I1Y9_UNCTE</name>
<dbReference type="Proteomes" id="UP000782312">
    <property type="component" value="Unassembled WGS sequence"/>
</dbReference>
<reference evidence="1" key="1">
    <citation type="submission" date="2020-07" db="EMBL/GenBank/DDBJ databases">
        <title>Huge and variable diversity of episymbiotic CPR bacteria and DPANN archaea in groundwater ecosystems.</title>
        <authorList>
            <person name="He C.Y."/>
            <person name="Keren R."/>
            <person name="Whittaker M."/>
            <person name="Farag I.F."/>
            <person name="Doudna J."/>
            <person name="Cate J.H.D."/>
            <person name="Banfield J.F."/>
        </authorList>
    </citation>
    <scope>NUCLEOTIDE SEQUENCE</scope>
    <source>
        <strain evidence="1">NC_groundwater_763_Ag_S-0.2um_68_21</strain>
    </source>
</reference>
<evidence type="ECO:0000313" key="2">
    <source>
        <dbReference type="Proteomes" id="UP000782312"/>
    </source>
</evidence>
<organism evidence="1 2">
    <name type="scientific">Tectimicrobiota bacterium</name>
    <dbReference type="NCBI Taxonomy" id="2528274"/>
    <lineage>
        <taxon>Bacteria</taxon>
        <taxon>Pseudomonadati</taxon>
        <taxon>Nitrospinota/Tectimicrobiota group</taxon>
        <taxon>Candidatus Tectimicrobiota</taxon>
    </lineage>
</organism>
<evidence type="ECO:0000313" key="1">
    <source>
        <dbReference type="EMBL" id="MBI3127881.1"/>
    </source>
</evidence>
<dbReference type="EMBL" id="JACPUR010000019">
    <property type="protein sequence ID" value="MBI3127881.1"/>
    <property type="molecule type" value="Genomic_DNA"/>
</dbReference>
<proteinExistence type="predicted"/>
<dbReference type="AlphaFoldDB" id="A0A932I1Y9"/>
<comment type="caution">
    <text evidence="1">The sequence shown here is derived from an EMBL/GenBank/DDBJ whole genome shotgun (WGS) entry which is preliminary data.</text>
</comment>
<accession>A0A932I1Y9</accession>
<sequence length="54" mass="5912">MTLLLMVFFTAAFIALAILTGGNGNDHAADTEARRRMRARLARGGFPAEGWEVF</sequence>